<organism evidence="2 3">
    <name type="scientific">Neolewinella agarilytica</name>
    <dbReference type="NCBI Taxonomy" id="478744"/>
    <lineage>
        <taxon>Bacteria</taxon>
        <taxon>Pseudomonadati</taxon>
        <taxon>Bacteroidota</taxon>
        <taxon>Saprospiria</taxon>
        <taxon>Saprospirales</taxon>
        <taxon>Lewinellaceae</taxon>
        <taxon>Neolewinella</taxon>
    </lineage>
</organism>
<dbReference type="PANTHER" id="PTHR36966">
    <property type="entry name" value="REP-ASSOCIATED TYROSINE TRANSPOSASE"/>
    <property type="match status" value="1"/>
</dbReference>
<dbReference type="STRING" id="478744.SAMN05444359_116116"/>
<evidence type="ECO:0000259" key="1">
    <source>
        <dbReference type="SMART" id="SM01321"/>
    </source>
</evidence>
<dbReference type="GO" id="GO:0006313">
    <property type="term" value="P:DNA transposition"/>
    <property type="evidence" value="ECO:0007669"/>
    <property type="project" value="InterPro"/>
</dbReference>
<dbReference type="PANTHER" id="PTHR36966:SF1">
    <property type="entry name" value="REP-ASSOCIATED TYROSINE TRANSPOSASE"/>
    <property type="match status" value="1"/>
</dbReference>
<dbReference type="SMART" id="SM01321">
    <property type="entry name" value="Y1_Tnp"/>
    <property type="match status" value="1"/>
</dbReference>
<dbReference type="Proteomes" id="UP000199021">
    <property type="component" value="Unassembled WGS sequence"/>
</dbReference>
<protein>
    <submittedName>
        <fullName evidence="2">REP element-mobilizing transposase RayT</fullName>
    </submittedName>
</protein>
<dbReference type="InterPro" id="IPR052715">
    <property type="entry name" value="RAYT_transposase"/>
</dbReference>
<dbReference type="EMBL" id="FOFB01000016">
    <property type="protein sequence ID" value="SEQ82702.1"/>
    <property type="molecule type" value="Genomic_DNA"/>
</dbReference>
<sequence length="230" mass="27194">MDTLSTFHRSILPHVSLIGAIFFITWRCKDALPIKIVRQLKAKYESEVRRICEREFNPAKRQILIHHARYRFFKNYEHQLDDQPFGACHLRKPEIAKIVMDKLHQFDEELYDLITYTIMPNHCHLVIDMSRQLVDADDIYLDEKSLSLSYQPLHEVMRRIKGGSSREINKQLGLTGTPFWQKDSYDHYIRDQRAFRNVVGYTLGNAVAAGFVEEWQDWPFTWHRGMLPSG</sequence>
<evidence type="ECO:0000313" key="2">
    <source>
        <dbReference type="EMBL" id="SEQ82702.1"/>
    </source>
</evidence>
<proteinExistence type="predicted"/>
<evidence type="ECO:0000313" key="3">
    <source>
        <dbReference type="Proteomes" id="UP000199021"/>
    </source>
</evidence>
<dbReference type="AlphaFoldDB" id="A0A1H9J7D8"/>
<dbReference type="SUPFAM" id="SSF143422">
    <property type="entry name" value="Transposase IS200-like"/>
    <property type="match status" value="1"/>
</dbReference>
<dbReference type="InParanoid" id="A0A1H9J7D8"/>
<keyword evidence="3" id="KW-1185">Reference proteome</keyword>
<name>A0A1H9J7D8_9BACT</name>
<dbReference type="RefSeq" id="WP_090169961.1">
    <property type="nucleotide sequence ID" value="NZ_FOFB01000016.1"/>
</dbReference>
<dbReference type="OrthoDB" id="9794403at2"/>
<accession>A0A1H9J7D8</accession>
<feature type="domain" description="Transposase IS200-like" evidence="1">
    <location>
        <begin position="17"/>
        <end position="205"/>
    </location>
</feature>
<dbReference type="InterPro" id="IPR036515">
    <property type="entry name" value="Transposase_17_sf"/>
</dbReference>
<dbReference type="GO" id="GO:0043565">
    <property type="term" value="F:sequence-specific DNA binding"/>
    <property type="evidence" value="ECO:0007669"/>
    <property type="project" value="TreeGrafter"/>
</dbReference>
<dbReference type="InterPro" id="IPR002686">
    <property type="entry name" value="Transposase_17"/>
</dbReference>
<dbReference type="Gene3D" id="3.30.70.1290">
    <property type="entry name" value="Transposase IS200-like"/>
    <property type="match status" value="1"/>
</dbReference>
<reference evidence="3" key="1">
    <citation type="submission" date="2016-10" db="EMBL/GenBank/DDBJ databases">
        <authorList>
            <person name="Varghese N."/>
            <person name="Submissions S."/>
        </authorList>
    </citation>
    <scope>NUCLEOTIDE SEQUENCE [LARGE SCALE GENOMIC DNA]</scope>
    <source>
        <strain evidence="3">DSM 24740</strain>
    </source>
</reference>
<gene>
    <name evidence="2" type="ORF">SAMN05444359_116116</name>
</gene>
<dbReference type="GO" id="GO:0004803">
    <property type="term" value="F:transposase activity"/>
    <property type="evidence" value="ECO:0007669"/>
    <property type="project" value="InterPro"/>
</dbReference>